<dbReference type="KEGG" id="cmet:K6K41_12835"/>
<name>A0A9E6UJK2_9HYPH</name>
<evidence type="ECO:0000313" key="3">
    <source>
        <dbReference type="EMBL" id="QZO02073.1"/>
    </source>
</evidence>
<accession>A0A9E6UJK2</accession>
<gene>
    <name evidence="3" type="ORF">K6K41_12835</name>
</gene>
<reference evidence="3" key="1">
    <citation type="submission" date="2021-08" db="EMBL/GenBank/DDBJ databases">
        <authorList>
            <person name="Zhang H."/>
            <person name="Xu M."/>
            <person name="Yu Z."/>
            <person name="Yang L."/>
            <person name="Cai Y."/>
        </authorList>
    </citation>
    <scope>NUCLEOTIDE SEQUENCE</scope>
    <source>
        <strain evidence="3">CHL1</strain>
    </source>
</reference>
<dbReference type="Proteomes" id="UP000825701">
    <property type="component" value="Chromosome"/>
</dbReference>
<evidence type="ECO:0000259" key="2">
    <source>
        <dbReference type="Pfam" id="PF12281"/>
    </source>
</evidence>
<dbReference type="RefSeq" id="WP_428978587.1">
    <property type="nucleotide sequence ID" value="NZ_CP081869.1"/>
</dbReference>
<proteinExistence type="predicted"/>
<keyword evidence="4" id="KW-1185">Reference proteome</keyword>
<feature type="domain" description="Nucleotidyltransferase-like" evidence="2">
    <location>
        <begin position="19"/>
        <end position="92"/>
    </location>
</feature>
<organism evidence="3 4">
    <name type="scientific">Chenggangzhangella methanolivorans</name>
    <dbReference type="NCBI Taxonomy" id="1437009"/>
    <lineage>
        <taxon>Bacteria</taxon>
        <taxon>Pseudomonadati</taxon>
        <taxon>Pseudomonadota</taxon>
        <taxon>Alphaproteobacteria</taxon>
        <taxon>Hyphomicrobiales</taxon>
        <taxon>Methylopilaceae</taxon>
        <taxon>Chenggangzhangella</taxon>
    </lineage>
</organism>
<evidence type="ECO:0000313" key="4">
    <source>
        <dbReference type="Proteomes" id="UP000825701"/>
    </source>
</evidence>
<dbReference type="EMBL" id="CP081869">
    <property type="protein sequence ID" value="QZO02073.1"/>
    <property type="molecule type" value="Genomic_DNA"/>
</dbReference>
<dbReference type="Pfam" id="PF12281">
    <property type="entry name" value="NTP_transf_8"/>
    <property type="match status" value="1"/>
</dbReference>
<feature type="region of interest" description="Disordered" evidence="1">
    <location>
        <begin position="100"/>
        <end position="134"/>
    </location>
</feature>
<sequence length="134" mass="14867">MAPPVRRKMGDERDSIQTTDAFAEDSCGTSVPINGPEPTRFVLHKLMVAQIRRHADARSAARLRKNVQQAGALIEALARQWPGSLRDAWEKLASCGASWREKAPKASSSFRQGQARERRGNRIKAPVPPSPPWD</sequence>
<protein>
    <recommendedName>
        <fullName evidence="2">Nucleotidyltransferase-like domain-containing protein</fullName>
    </recommendedName>
</protein>
<dbReference type="InterPro" id="IPR058575">
    <property type="entry name" value="NTP_transf_8_dom"/>
</dbReference>
<dbReference type="AlphaFoldDB" id="A0A9E6UJK2"/>
<evidence type="ECO:0000256" key="1">
    <source>
        <dbReference type="SAM" id="MobiDB-lite"/>
    </source>
</evidence>